<feature type="domain" description="PPIase FKBP-type" evidence="10">
    <location>
        <begin position="1125"/>
        <end position="1218"/>
    </location>
</feature>
<dbReference type="SMART" id="SM00028">
    <property type="entry name" value="TPR"/>
    <property type="match status" value="5"/>
</dbReference>
<evidence type="ECO:0000256" key="9">
    <source>
        <dbReference type="SAM" id="MobiDB-lite"/>
    </source>
</evidence>
<dbReference type="InterPro" id="IPR050754">
    <property type="entry name" value="FKBP4/5/8-like"/>
</dbReference>
<feature type="region of interest" description="Disordered" evidence="9">
    <location>
        <begin position="778"/>
        <end position="799"/>
    </location>
</feature>
<evidence type="ECO:0000256" key="2">
    <source>
        <dbReference type="ARBA" id="ARBA00013194"/>
    </source>
</evidence>
<dbReference type="SUPFAM" id="SSF48452">
    <property type="entry name" value="TPR-like"/>
    <property type="match status" value="2"/>
</dbReference>
<feature type="domain" description="PPIase FKBP-type" evidence="10">
    <location>
        <begin position="157"/>
        <end position="260"/>
    </location>
</feature>
<dbReference type="PROSITE" id="PS50072">
    <property type="entry name" value="CSA_PPIASE_2"/>
    <property type="match status" value="1"/>
</dbReference>
<dbReference type="PRINTS" id="PR00153">
    <property type="entry name" value="CSAPPISMRASE"/>
</dbReference>
<accession>A0A0M0K0I2</accession>
<protein>
    <recommendedName>
        <fullName evidence="2 7">peptidylprolyl isomerase</fullName>
        <ecNumber evidence="2 7">5.2.1.8</ecNumber>
    </recommendedName>
</protein>
<keyword evidence="3" id="KW-0677">Repeat</keyword>
<dbReference type="PANTHER" id="PTHR46512">
    <property type="entry name" value="PEPTIDYLPROLYL ISOMERASE"/>
    <property type="match status" value="1"/>
</dbReference>
<sequence>MGALKQLLQELRMDPEDIRVLSAAVLSTSGIEQQAAATGGAPLVPAGSGDYEYVDDETDDEPDPMPLPEKPPDTRTKVHLTKEEYDEILGWSDDEDMTTLHGRFKHRQRTAHKEEHDRQYVLKAEGAGAIVDVSKGPRNILKKLLRGATGWQHPLEGFEVDLNYTARYCPTVNGPHGRTCGPPAGIFDDRFAEGKEPLHVAIGSRELFPPLSEAVESMREGEIAEITIHPRVAYGAQGDAPRGIPAHAYLVYTVHLVRTYEVAYLSLGRIVKKVLVAPSTTWTPSEECEVTLEWQGKLLPCGTLFRPMETQTFKLDAASLARLPPWWKTCLAGDSGVTSGGRGMGEGETAQFTIPPECAYGDKGDPMQSIPPNATLCLHVTLVQCATYEDITPNKEGTCIRKVIRRGTSEDLPRTGEECTVQYKIRNARTRRMYDEVEERRLVLGAISEEIRTSMRLASGGAYTDRALEHLLRTMRTGEKVIAHCTPAYIGGHGDDVEIELELKSFIKLILCPTDQHPLGDRAGRVEVRLHTDPSGRRGPNLESTCRVRYRVRCQIGEGSQKSEGCHALACGLAGEGCRDREGRQAGEEGSSWRVVEEEGYAADELGHQPPFVFVQSQKQVMPAIDQAVLQMRPGGFATVSAPSAWAYGCPVELYEPCEAKCPLYERYKGQIVEIDLELVEVDRFKPSYAMELDEKIATQIRRKAQGNELFKLGDYEGALRRYDEALEYAAIGSEICMADIPYAEQRAKRMAIDANKMSTYVNMAMCHLKLGELGRPVLDSKTDGPSEDGTPPPSRAKKAIEQCDKALHLDTTNVKAHFWRGQAYKALGLLGRAKDDLISAARRDPRNREIVDEIDEVRRLEMEEKKAAKQLWKRGFLADQNALRAQQGAECVAKDANCERAARCLPPLVETLEDVVMVEEVETPAVTRAREAAFGLGTPMGSSLGAGVLEWARDPTRVGILCEAATAKGQVMAGGVGRVKEGPSPTYKADEDEDVDVELVPWIPVTNQVTNPVPWVPVTNQVMNPVPWVPVTNQVTNPVPWVPVTNQVTNPVPSVPEPGPQAVASADVDADASDRRSLRMHKQLRSEAQSMHANPMGIDIKGDGGIMKRVLRAGSGIAGRPPADALCKVHYTGWLMDGTRFDSSRDRIGHPFVKLGSGTELGWLAAAVATMNRGELAEYVCRAEYAYGAKGWKGVGNKWLVPPCSTVRWEVELYSWKGFTGNFSTMSDAEMMDQAYALKSQGTEYVRNCMYSEARERYHEACELIESPKFNVAEQLLSGRVAEAEILLLSCQLNEAFCELKREEYVAALRLCDKVLAKPSRLTDEQKVKALYRSYQAYFGRQEYEQAMASLQLALEIDPNDKDVLDAVLSTKFTMRVAKLAQTAQFGGKFFSEESPDRSAALYKEATGIPSRPSARHGALPTAWLDLSVDAKVIGRVTIELFARQAPKTCENFRALCTGERGNGRLSRKPLHLQGTRFHRVIRNFLIQGGDIVHGDGKGGESIFGGQFDDEDLTGKFDAPGMVAMANGGRNMNGSQFFITTCEAPHLEGTHVVFGRVISGLEVVRQVERVRVSKNDAPLQPVLIDDCGSSFGVIPHGAVPPL</sequence>
<evidence type="ECO:0000313" key="12">
    <source>
        <dbReference type="EMBL" id="KOO32087.1"/>
    </source>
</evidence>
<evidence type="ECO:0000259" key="10">
    <source>
        <dbReference type="PROSITE" id="PS50059"/>
    </source>
</evidence>
<keyword evidence="6 7" id="KW-0413">Isomerase</keyword>
<dbReference type="PROSITE" id="PS50005">
    <property type="entry name" value="TPR"/>
    <property type="match status" value="1"/>
</dbReference>
<evidence type="ECO:0000256" key="5">
    <source>
        <dbReference type="ARBA" id="ARBA00023110"/>
    </source>
</evidence>
<dbReference type="Pfam" id="PF00160">
    <property type="entry name" value="Pro_isomerase"/>
    <property type="match status" value="1"/>
</dbReference>
<evidence type="ECO:0000256" key="8">
    <source>
        <dbReference type="PROSITE-ProRule" id="PRU00339"/>
    </source>
</evidence>
<evidence type="ECO:0000256" key="7">
    <source>
        <dbReference type="PROSITE-ProRule" id="PRU00277"/>
    </source>
</evidence>
<comment type="catalytic activity">
    <reaction evidence="1 7">
        <text>[protein]-peptidylproline (omega=180) = [protein]-peptidylproline (omega=0)</text>
        <dbReference type="Rhea" id="RHEA:16237"/>
        <dbReference type="Rhea" id="RHEA-COMP:10747"/>
        <dbReference type="Rhea" id="RHEA-COMP:10748"/>
        <dbReference type="ChEBI" id="CHEBI:83833"/>
        <dbReference type="ChEBI" id="CHEBI:83834"/>
        <dbReference type="EC" id="5.2.1.8"/>
    </reaction>
</comment>
<dbReference type="InterPro" id="IPR001179">
    <property type="entry name" value="PPIase_FKBP_dom"/>
</dbReference>
<dbReference type="InterPro" id="IPR019734">
    <property type="entry name" value="TPR_rpt"/>
</dbReference>
<dbReference type="InterPro" id="IPR046357">
    <property type="entry name" value="PPIase_dom_sf"/>
</dbReference>
<feature type="domain" description="PPIase cyclophilin-type" evidence="11">
    <location>
        <begin position="1425"/>
        <end position="1590"/>
    </location>
</feature>
<dbReference type="GO" id="GO:0003755">
    <property type="term" value="F:peptidyl-prolyl cis-trans isomerase activity"/>
    <property type="evidence" value="ECO:0007669"/>
    <property type="project" value="UniProtKB-KW"/>
</dbReference>
<evidence type="ECO:0000259" key="11">
    <source>
        <dbReference type="PROSITE" id="PS50072"/>
    </source>
</evidence>
<dbReference type="EMBL" id="JWZX01001852">
    <property type="protein sequence ID" value="KOO32087.1"/>
    <property type="molecule type" value="Genomic_DNA"/>
</dbReference>
<dbReference type="Gene3D" id="1.25.40.10">
    <property type="entry name" value="Tetratricopeptide repeat domain"/>
    <property type="match status" value="2"/>
</dbReference>
<feature type="domain" description="PPIase FKBP-type" evidence="10">
    <location>
        <begin position="287"/>
        <end position="386"/>
    </location>
</feature>
<name>A0A0M0K0I2_9EUKA</name>
<dbReference type="InterPro" id="IPR002130">
    <property type="entry name" value="Cyclophilin-type_PPIase_dom"/>
</dbReference>
<dbReference type="FunFam" id="2.40.100.10:FF:000025">
    <property type="entry name" value="Peptidyl-prolyl cis-trans isomerase CYP19-2"/>
    <property type="match status" value="1"/>
</dbReference>
<dbReference type="InterPro" id="IPR029000">
    <property type="entry name" value="Cyclophilin-like_dom_sf"/>
</dbReference>
<dbReference type="SUPFAM" id="SSF50891">
    <property type="entry name" value="Cyclophilin-like"/>
    <property type="match status" value="1"/>
</dbReference>
<feature type="repeat" description="TPR" evidence="8">
    <location>
        <begin position="1329"/>
        <end position="1362"/>
    </location>
</feature>
<dbReference type="Gene3D" id="2.40.100.10">
    <property type="entry name" value="Cyclophilin-like"/>
    <property type="match status" value="1"/>
</dbReference>
<dbReference type="InterPro" id="IPR011990">
    <property type="entry name" value="TPR-like_helical_dom_sf"/>
</dbReference>
<evidence type="ECO:0000256" key="6">
    <source>
        <dbReference type="ARBA" id="ARBA00023235"/>
    </source>
</evidence>
<dbReference type="Gene3D" id="3.10.50.40">
    <property type="match status" value="5"/>
</dbReference>
<dbReference type="SUPFAM" id="SSF54534">
    <property type="entry name" value="FKBP-like"/>
    <property type="match status" value="4"/>
</dbReference>
<reference evidence="13" key="1">
    <citation type="journal article" date="2015" name="PLoS Genet.">
        <title>Genome Sequence and Transcriptome Analyses of Chrysochromulina tobin: Metabolic Tools for Enhanced Algal Fitness in the Prominent Order Prymnesiales (Haptophyceae).</title>
        <authorList>
            <person name="Hovde B.T."/>
            <person name="Deodato C.R."/>
            <person name="Hunsperger H.M."/>
            <person name="Ryken S.A."/>
            <person name="Yost W."/>
            <person name="Jha R.K."/>
            <person name="Patterson J."/>
            <person name="Monnat R.J. Jr."/>
            <person name="Barlow S.B."/>
            <person name="Starkenburg S.R."/>
            <person name="Cattolico R.A."/>
        </authorList>
    </citation>
    <scope>NUCLEOTIDE SEQUENCE</scope>
    <source>
        <strain evidence="13">CCMP291</strain>
    </source>
</reference>
<gene>
    <name evidence="12" type="ORF">Ctob_012130</name>
</gene>
<dbReference type="EC" id="5.2.1.8" evidence="2 7"/>
<keyword evidence="4 8" id="KW-0802">TPR repeat</keyword>
<evidence type="ECO:0000313" key="13">
    <source>
        <dbReference type="Proteomes" id="UP000037460"/>
    </source>
</evidence>
<organism evidence="12 13">
    <name type="scientific">Chrysochromulina tobinii</name>
    <dbReference type="NCBI Taxonomy" id="1460289"/>
    <lineage>
        <taxon>Eukaryota</taxon>
        <taxon>Haptista</taxon>
        <taxon>Haptophyta</taxon>
        <taxon>Prymnesiophyceae</taxon>
        <taxon>Prymnesiales</taxon>
        <taxon>Chrysochromulinaceae</taxon>
        <taxon>Chrysochromulina</taxon>
    </lineage>
</organism>
<keyword evidence="5 7" id="KW-0697">Rotamase</keyword>
<keyword evidence="13" id="KW-1185">Reference proteome</keyword>
<feature type="region of interest" description="Disordered" evidence="9">
    <location>
        <begin position="30"/>
        <end position="75"/>
    </location>
</feature>
<dbReference type="PROSITE" id="PS50059">
    <property type="entry name" value="FKBP_PPIASE"/>
    <property type="match status" value="3"/>
</dbReference>
<evidence type="ECO:0000256" key="4">
    <source>
        <dbReference type="ARBA" id="ARBA00022803"/>
    </source>
</evidence>
<comment type="caution">
    <text evidence="12">The sequence shown here is derived from an EMBL/GenBank/DDBJ whole genome shotgun (WGS) entry which is preliminary data.</text>
</comment>
<dbReference type="Pfam" id="PF00254">
    <property type="entry name" value="FKBP_C"/>
    <property type="match status" value="3"/>
</dbReference>
<dbReference type="Proteomes" id="UP000037460">
    <property type="component" value="Unassembled WGS sequence"/>
</dbReference>
<dbReference type="OrthoDB" id="407558at2759"/>
<evidence type="ECO:0000256" key="1">
    <source>
        <dbReference type="ARBA" id="ARBA00000971"/>
    </source>
</evidence>
<proteinExistence type="predicted"/>
<feature type="compositionally biased region" description="Acidic residues" evidence="9">
    <location>
        <begin position="52"/>
        <end position="63"/>
    </location>
</feature>
<evidence type="ECO:0000256" key="3">
    <source>
        <dbReference type="ARBA" id="ARBA00022737"/>
    </source>
</evidence>